<evidence type="ECO:0000256" key="1">
    <source>
        <dbReference type="SAM" id="Phobius"/>
    </source>
</evidence>
<dbReference type="RefSeq" id="WP_094092925.1">
    <property type="nucleotide sequence ID" value="NZ_BMHF01000003.1"/>
</dbReference>
<proteinExistence type="predicted"/>
<evidence type="ECO:0000313" key="3">
    <source>
        <dbReference type="Proteomes" id="UP000609323"/>
    </source>
</evidence>
<dbReference type="Proteomes" id="UP000609323">
    <property type="component" value="Unassembled WGS sequence"/>
</dbReference>
<sequence>MTKPRKVYVYAISGKTIRSIKIIILVDVLMGTGLYFTVKWMTSSLLISTIGSIAGSEGYKWRLRKQRFKVVSVKKTSYPSRINERFHGKAISLFRKN</sequence>
<feature type="transmembrane region" description="Helical" evidence="1">
    <location>
        <begin position="20"/>
        <end position="38"/>
    </location>
</feature>
<keyword evidence="1" id="KW-0472">Membrane</keyword>
<keyword evidence="1" id="KW-1133">Transmembrane helix</keyword>
<evidence type="ECO:0000313" key="2">
    <source>
        <dbReference type="EMBL" id="GGA29357.1"/>
    </source>
</evidence>
<comment type="caution">
    <text evidence="2">The sequence shown here is derived from an EMBL/GenBank/DDBJ whole genome shotgun (WGS) entry which is preliminary data.</text>
</comment>
<accession>A0ABQ1FT07</accession>
<keyword evidence="1" id="KW-0812">Transmembrane</keyword>
<keyword evidence="3" id="KW-1185">Reference proteome</keyword>
<gene>
    <name evidence="2" type="ORF">GCM10010917_12930</name>
</gene>
<protein>
    <submittedName>
        <fullName evidence="2">Uncharacterized protein</fullName>
    </submittedName>
</protein>
<reference evidence="3" key="1">
    <citation type="journal article" date="2019" name="Int. J. Syst. Evol. Microbiol.">
        <title>The Global Catalogue of Microorganisms (GCM) 10K type strain sequencing project: providing services to taxonomists for standard genome sequencing and annotation.</title>
        <authorList>
            <consortium name="The Broad Institute Genomics Platform"/>
            <consortium name="The Broad Institute Genome Sequencing Center for Infectious Disease"/>
            <person name="Wu L."/>
            <person name="Ma J."/>
        </authorList>
    </citation>
    <scope>NUCLEOTIDE SEQUENCE [LARGE SCALE GENOMIC DNA]</scope>
    <source>
        <strain evidence="3">CGMCC 1.15044</strain>
    </source>
</reference>
<organism evidence="2 3">
    <name type="scientific">Paenibacillus physcomitrellae</name>
    <dbReference type="NCBI Taxonomy" id="1619311"/>
    <lineage>
        <taxon>Bacteria</taxon>
        <taxon>Bacillati</taxon>
        <taxon>Bacillota</taxon>
        <taxon>Bacilli</taxon>
        <taxon>Bacillales</taxon>
        <taxon>Paenibacillaceae</taxon>
        <taxon>Paenibacillus</taxon>
    </lineage>
</organism>
<dbReference type="EMBL" id="BMHF01000003">
    <property type="protein sequence ID" value="GGA29357.1"/>
    <property type="molecule type" value="Genomic_DNA"/>
</dbReference>
<name>A0ABQ1FT07_9BACL</name>